<dbReference type="Proteomes" id="UP000549052">
    <property type="component" value="Unassembled WGS sequence"/>
</dbReference>
<keyword evidence="2" id="KW-1185">Reference proteome</keyword>
<dbReference type="GO" id="GO:0003676">
    <property type="term" value="F:nucleic acid binding"/>
    <property type="evidence" value="ECO:0007669"/>
    <property type="project" value="InterPro"/>
</dbReference>
<accession>A0A839EZA6</accession>
<proteinExistence type="predicted"/>
<dbReference type="InterPro" id="IPR012337">
    <property type="entry name" value="RNaseH-like_sf"/>
</dbReference>
<dbReference type="InterPro" id="IPR036397">
    <property type="entry name" value="RNaseH_sf"/>
</dbReference>
<reference evidence="1 2" key="1">
    <citation type="submission" date="2020-07" db="EMBL/GenBank/DDBJ databases">
        <title>Genomic Encyclopedia of Type Strains, Phase IV (KMG-V): Genome sequencing to study the core and pangenomes of soil and plant-associated prokaryotes.</title>
        <authorList>
            <person name="Whitman W."/>
        </authorList>
    </citation>
    <scope>NUCLEOTIDE SEQUENCE [LARGE SCALE GENOMIC DNA]</scope>
    <source>
        <strain evidence="1 2">AN3</strain>
    </source>
</reference>
<evidence type="ECO:0000313" key="2">
    <source>
        <dbReference type="Proteomes" id="UP000549052"/>
    </source>
</evidence>
<evidence type="ECO:0000313" key="1">
    <source>
        <dbReference type="EMBL" id="MBA8881790.1"/>
    </source>
</evidence>
<dbReference type="RefSeq" id="WP_182552334.1">
    <property type="nucleotide sequence ID" value="NZ_JACGXN010000016.1"/>
</dbReference>
<dbReference type="EMBL" id="JACGXN010000016">
    <property type="protein sequence ID" value="MBA8881790.1"/>
    <property type="molecule type" value="Genomic_DNA"/>
</dbReference>
<comment type="caution">
    <text evidence="1">The sequence shown here is derived from an EMBL/GenBank/DDBJ whole genome shotgun (WGS) entry which is preliminary data.</text>
</comment>
<evidence type="ECO:0008006" key="3">
    <source>
        <dbReference type="Google" id="ProtNLM"/>
    </source>
</evidence>
<dbReference type="Gene3D" id="3.30.420.10">
    <property type="entry name" value="Ribonuclease H-like superfamily/Ribonuclease H"/>
    <property type="match status" value="1"/>
</dbReference>
<dbReference type="AlphaFoldDB" id="A0A839EZA6"/>
<dbReference type="SUPFAM" id="SSF53098">
    <property type="entry name" value="Ribonuclease H-like"/>
    <property type="match status" value="1"/>
</dbReference>
<name>A0A839EZA6_9HYPH</name>
<gene>
    <name evidence="1" type="ORF">FHW16_005535</name>
</gene>
<protein>
    <recommendedName>
        <fullName evidence="3">Holliday junction resolvase RuvC</fullName>
    </recommendedName>
</protein>
<sequence length="191" mass="20351">MGSIIVAGLDGSLRNFGVAKLAVDLTTMALSVIGLELSETAKDKNKQVRKSSDLFRRAQENHAAVVDAVKDCTVCFAEIPSGGQSYDAVIGFGITIGVYASLPIPLIEVSPAETKLAVLGTRTASKEEMIEWAYATYPDAPWKTQKRGGVIVPTLKNEHLADACAVVHAGIKTPQFKQVLAILKANEKLVA</sequence>
<organism evidence="1 2">
    <name type="scientific">Phyllobacterium myrsinacearum</name>
    <dbReference type="NCBI Taxonomy" id="28101"/>
    <lineage>
        <taxon>Bacteria</taxon>
        <taxon>Pseudomonadati</taxon>
        <taxon>Pseudomonadota</taxon>
        <taxon>Alphaproteobacteria</taxon>
        <taxon>Hyphomicrobiales</taxon>
        <taxon>Phyllobacteriaceae</taxon>
        <taxon>Phyllobacterium</taxon>
    </lineage>
</organism>